<sequence length="65" mass="6565">MLAARGEWTTNDKGLIARAGLREADGIVAGLEPGPESLIAALDGTEALIRRAVRPPADGSGGPAD</sequence>
<reference evidence="1 2" key="1">
    <citation type="journal article" date="2019" name="Int. J. Syst. Evol. Microbiol.">
        <title>The Global Catalogue of Microorganisms (GCM) 10K type strain sequencing project: providing services to taxonomists for standard genome sequencing and annotation.</title>
        <authorList>
            <consortium name="The Broad Institute Genomics Platform"/>
            <consortium name="The Broad Institute Genome Sequencing Center for Infectious Disease"/>
            <person name="Wu L."/>
            <person name="Ma J."/>
        </authorList>
    </citation>
    <scope>NUCLEOTIDE SEQUENCE [LARGE SCALE GENOMIC DNA]</scope>
    <source>
        <strain evidence="1 2">JCM 10673</strain>
    </source>
</reference>
<comment type="caution">
    <text evidence="1">The sequence shown here is derived from an EMBL/GenBank/DDBJ whole genome shotgun (WGS) entry which is preliminary data.</text>
</comment>
<dbReference type="Proteomes" id="UP001501005">
    <property type="component" value="Unassembled WGS sequence"/>
</dbReference>
<accession>A0ABN1NED8</accession>
<evidence type="ECO:0000313" key="2">
    <source>
        <dbReference type="Proteomes" id="UP001501005"/>
    </source>
</evidence>
<name>A0ABN1NED8_9ACTN</name>
<dbReference type="EMBL" id="BAAAHG010000003">
    <property type="protein sequence ID" value="GAA0904152.1"/>
    <property type="molecule type" value="Genomic_DNA"/>
</dbReference>
<keyword evidence="2" id="KW-1185">Reference proteome</keyword>
<gene>
    <name evidence="1" type="ORF">GCM10009549_07430</name>
</gene>
<proteinExistence type="predicted"/>
<evidence type="ECO:0000313" key="1">
    <source>
        <dbReference type="EMBL" id="GAA0904152.1"/>
    </source>
</evidence>
<protein>
    <submittedName>
        <fullName evidence="1">Uncharacterized protein</fullName>
    </submittedName>
</protein>
<organism evidence="1 2">
    <name type="scientific">Streptomyces thermoalcalitolerans</name>
    <dbReference type="NCBI Taxonomy" id="65605"/>
    <lineage>
        <taxon>Bacteria</taxon>
        <taxon>Bacillati</taxon>
        <taxon>Actinomycetota</taxon>
        <taxon>Actinomycetes</taxon>
        <taxon>Kitasatosporales</taxon>
        <taxon>Streptomycetaceae</taxon>
        <taxon>Streptomyces</taxon>
    </lineage>
</organism>